<dbReference type="KEGG" id="maqu:Maq22A_c08620"/>
<dbReference type="EMBL" id="AP014704">
    <property type="protein sequence ID" value="BAQ45030.1"/>
    <property type="molecule type" value="Genomic_DNA"/>
</dbReference>
<dbReference type="Proteomes" id="UP000061432">
    <property type="component" value="Chromosome"/>
</dbReference>
<dbReference type="OrthoDB" id="793003at2"/>
<evidence type="ECO:0000313" key="1">
    <source>
        <dbReference type="EMBL" id="BAQ45030.1"/>
    </source>
</evidence>
<dbReference type="PATRIC" id="fig|270351.10.peg.1646"/>
<reference evidence="2" key="2">
    <citation type="submission" date="2015-01" db="EMBL/GenBank/DDBJ databases">
        <title>Complete genome sequence of Methylobacterium aquaticum strain 22A.</title>
        <authorList>
            <person name="Tani A."/>
            <person name="Ogura Y."/>
            <person name="Hayashi T."/>
        </authorList>
    </citation>
    <scope>NUCLEOTIDE SEQUENCE [LARGE SCALE GENOMIC DNA]</scope>
    <source>
        <strain evidence="2">MA-22A</strain>
    </source>
</reference>
<evidence type="ECO:0000313" key="2">
    <source>
        <dbReference type="Proteomes" id="UP000061432"/>
    </source>
</evidence>
<dbReference type="Pfam" id="PF13563">
    <property type="entry name" value="2_5_RNA_ligase2"/>
    <property type="match status" value="1"/>
</dbReference>
<dbReference type="STRING" id="270351.Maq22A_c08620"/>
<proteinExistence type="predicted"/>
<reference evidence="1 2" key="1">
    <citation type="journal article" date="2015" name="Genome Announc.">
        <title>Complete Genome Sequence of Methylobacterium aquaticum Strain 22A, Isolated from Racomitrium japonicum Moss.</title>
        <authorList>
            <person name="Tani A."/>
            <person name="Ogura Y."/>
            <person name="Hayashi T."/>
            <person name="Kimbara K."/>
        </authorList>
    </citation>
    <scope>NUCLEOTIDE SEQUENCE [LARGE SCALE GENOMIC DNA]</scope>
    <source>
        <strain evidence="1 2">MA-22A</strain>
    </source>
</reference>
<accession>A0A0C6FQT0</accession>
<gene>
    <name evidence="1" type="ORF">Maq22A_c08620</name>
</gene>
<dbReference type="SUPFAM" id="SSF55144">
    <property type="entry name" value="LigT-like"/>
    <property type="match status" value="1"/>
</dbReference>
<dbReference type="RefSeq" id="WP_060846429.1">
    <property type="nucleotide sequence ID" value="NZ_AP014704.1"/>
</dbReference>
<dbReference type="InterPro" id="IPR009097">
    <property type="entry name" value="Cyclic_Pdiesterase"/>
</dbReference>
<organism evidence="1 2">
    <name type="scientific">Methylobacterium aquaticum</name>
    <dbReference type="NCBI Taxonomy" id="270351"/>
    <lineage>
        <taxon>Bacteria</taxon>
        <taxon>Pseudomonadati</taxon>
        <taxon>Pseudomonadota</taxon>
        <taxon>Alphaproteobacteria</taxon>
        <taxon>Hyphomicrobiales</taxon>
        <taxon>Methylobacteriaceae</taxon>
        <taxon>Methylobacterium</taxon>
    </lineage>
</organism>
<protein>
    <submittedName>
        <fullName evidence="1">Phosphoesterase HXTX</fullName>
    </submittedName>
</protein>
<sequence>MSQAPLILTLELDEAAFAEFDGRRRRHFPPALNKIPAHVTLFHHLPGEEERAVVETLVAEARAESPMPVEVAGLRFIGRGVAYTLESGRLSALRGRLARTFEPWLTPQDRQGYRPHVTVQNKVAPEEARALHRELEASFVPRTITGTGLLLWRYLGGPWEARGRFPFGGA</sequence>
<dbReference type="Gene3D" id="3.90.1140.10">
    <property type="entry name" value="Cyclic phosphodiesterase"/>
    <property type="match status" value="1"/>
</dbReference>
<dbReference type="AlphaFoldDB" id="A0A0C6FQT0"/>
<name>A0A0C6FQT0_9HYPH</name>